<accession>A0ABQ1QPV1</accession>
<evidence type="ECO:0000313" key="3">
    <source>
        <dbReference type="Proteomes" id="UP000617355"/>
    </source>
</evidence>
<comment type="caution">
    <text evidence="2">The sequence shown here is derived from an EMBL/GenBank/DDBJ whole genome shotgun (WGS) entry which is preliminary data.</text>
</comment>
<dbReference type="CDD" id="cd11614">
    <property type="entry name" value="SAF_CpaB_FlgA_like"/>
    <property type="match status" value="1"/>
</dbReference>
<evidence type="ECO:0000313" key="2">
    <source>
        <dbReference type="EMBL" id="GGD39876.1"/>
    </source>
</evidence>
<name>A0ABQ1QPV1_9RHOB</name>
<dbReference type="Pfam" id="PF16976">
    <property type="entry name" value="RcpC"/>
    <property type="match status" value="1"/>
</dbReference>
<dbReference type="SMART" id="SM00858">
    <property type="entry name" value="SAF"/>
    <property type="match status" value="1"/>
</dbReference>
<dbReference type="RefSeq" id="WP_188528196.1">
    <property type="nucleotide sequence ID" value="NZ_BMGI01000004.1"/>
</dbReference>
<proteinExistence type="predicted"/>
<dbReference type="InterPro" id="IPR031571">
    <property type="entry name" value="RcpC_dom"/>
</dbReference>
<reference evidence="3" key="1">
    <citation type="journal article" date="2019" name="Int. J. Syst. Evol. Microbiol.">
        <title>The Global Catalogue of Microorganisms (GCM) 10K type strain sequencing project: providing services to taxonomists for standard genome sequencing and annotation.</title>
        <authorList>
            <consortium name="The Broad Institute Genomics Platform"/>
            <consortium name="The Broad Institute Genome Sequencing Center for Infectious Disease"/>
            <person name="Wu L."/>
            <person name="Ma J."/>
        </authorList>
    </citation>
    <scope>NUCLEOTIDE SEQUENCE [LARGE SCALE GENOMIC DNA]</scope>
    <source>
        <strain evidence="3">CGMCC 1.12922</strain>
    </source>
</reference>
<dbReference type="InterPro" id="IPR013974">
    <property type="entry name" value="SAF"/>
</dbReference>
<organism evidence="2 3">
    <name type="scientific">Sinisalibacter lacisalsi</name>
    <dbReference type="NCBI Taxonomy" id="1526570"/>
    <lineage>
        <taxon>Bacteria</taxon>
        <taxon>Pseudomonadati</taxon>
        <taxon>Pseudomonadota</taxon>
        <taxon>Alphaproteobacteria</taxon>
        <taxon>Rhodobacterales</taxon>
        <taxon>Roseobacteraceae</taxon>
        <taxon>Sinisalibacter</taxon>
    </lineage>
</organism>
<dbReference type="InterPro" id="IPR017592">
    <property type="entry name" value="Pilus_assmbl_Flp-typ_CpaB"/>
</dbReference>
<dbReference type="NCBIfam" id="TIGR03177">
    <property type="entry name" value="pilus_cpaB"/>
    <property type="match status" value="1"/>
</dbReference>
<keyword evidence="3" id="KW-1185">Reference proteome</keyword>
<protein>
    <submittedName>
        <fullName evidence="2">Flp pilus assembly protein CpaB</fullName>
    </submittedName>
</protein>
<gene>
    <name evidence="2" type="ORF">GCM10011358_24770</name>
</gene>
<dbReference type="EMBL" id="BMGI01000004">
    <property type="protein sequence ID" value="GGD39876.1"/>
    <property type="molecule type" value="Genomic_DNA"/>
</dbReference>
<dbReference type="Proteomes" id="UP000617355">
    <property type="component" value="Unassembled WGS sequence"/>
</dbReference>
<sequence length="285" mass="30894">MRAVFSFVLIIGVGLAGFAVYMAKGVFDDYQKALATERAARGQVVPTTEVYVVEQAMRYGQQITKENVRAVMWPKSAVPEGTYTAFEELFPEGEKQFRTVLRAMEKDEAIMKVKVTEPGEDAGVSARLASGKRAFAIKVDVASGVSGFISPGDRVDVYWTGQTGSRREAGGGEVTQLILTNVHIIAIDQRADLDRTAPLVARTVTVEATPDQVGRLNLAQNTGRLTLALVGHSDETVARDVLIDQNALLGIEVEETVEAPKEPTCTVRTRRGGEIIVTEIPCPTN</sequence>
<evidence type="ECO:0000259" key="1">
    <source>
        <dbReference type="SMART" id="SM00858"/>
    </source>
</evidence>
<feature type="domain" description="SAF" evidence="1">
    <location>
        <begin position="48"/>
        <end position="116"/>
    </location>
</feature>